<reference evidence="2" key="1">
    <citation type="journal article" date="2023" name="G3 (Bethesda)">
        <title>A reference genome for the long-term kleptoplast-retaining sea slug Elysia crispata morphotype clarki.</title>
        <authorList>
            <person name="Eastman K.E."/>
            <person name="Pendleton A.L."/>
            <person name="Shaikh M.A."/>
            <person name="Suttiyut T."/>
            <person name="Ogas R."/>
            <person name="Tomko P."/>
            <person name="Gavelis G."/>
            <person name="Widhalm J.R."/>
            <person name="Wisecaver J.H."/>
        </authorList>
    </citation>
    <scope>NUCLEOTIDE SEQUENCE</scope>
    <source>
        <strain evidence="2">ECLA1</strain>
    </source>
</reference>
<protein>
    <submittedName>
        <fullName evidence="2">Uncharacterized protein</fullName>
    </submittedName>
</protein>
<feature type="compositionally biased region" description="Basic and acidic residues" evidence="1">
    <location>
        <begin position="45"/>
        <end position="56"/>
    </location>
</feature>
<dbReference type="Proteomes" id="UP001283361">
    <property type="component" value="Unassembled WGS sequence"/>
</dbReference>
<comment type="caution">
    <text evidence="2">The sequence shown here is derived from an EMBL/GenBank/DDBJ whole genome shotgun (WGS) entry which is preliminary data.</text>
</comment>
<dbReference type="EMBL" id="JAWDGP010003195">
    <property type="protein sequence ID" value="KAK3776603.1"/>
    <property type="molecule type" value="Genomic_DNA"/>
</dbReference>
<evidence type="ECO:0000313" key="2">
    <source>
        <dbReference type="EMBL" id="KAK3776603.1"/>
    </source>
</evidence>
<organism evidence="2 3">
    <name type="scientific">Elysia crispata</name>
    <name type="common">lettuce slug</name>
    <dbReference type="NCBI Taxonomy" id="231223"/>
    <lineage>
        <taxon>Eukaryota</taxon>
        <taxon>Metazoa</taxon>
        <taxon>Spiralia</taxon>
        <taxon>Lophotrochozoa</taxon>
        <taxon>Mollusca</taxon>
        <taxon>Gastropoda</taxon>
        <taxon>Heterobranchia</taxon>
        <taxon>Euthyneura</taxon>
        <taxon>Panpulmonata</taxon>
        <taxon>Sacoglossa</taxon>
        <taxon>Placobranchoidea</taxon>
        <taxon>Plakobranchidae</taxon>
        <taxon>Elysia</taxon>
    </lineage>
</organism>
<keyword evidence="3" id="KW-1185">Reference proteome</keyword>
<proteinExistence type="predicted"/>
<feature type="region of interest" description="Disordered" evidence="1">
    <location>
        <begin position="29"/>
        <end position="82"/>
    </location>
</feature>
<sequence length="98" mass="11105">MDEPRHTRFESVECLSRDSTLKLPTLRHNWADGRARSSGGARAPNDSRDQLGERARVGQTQVPGPERHEGENTIHMPYLPRLTKTNEDKSSLHCVVFI</sequence>
<name>A0AAE0ZVT6_9GAST</name>
<evidence type="ECO:0000256" key="1">
    <source>
        <dbReference type="SAM" id="MobiDB-lite"/>
    </source>
</evidence>
<gene>
    <name evidence="2" type="ORF">RRG08_063307</name>
</gene>
<evidence type="ECO:0000313" key="3">
    <source>
        <dbReference type="Proteomes" id="UP001283361"/>
    </source>
</evidence>
<dbReference type="AlphaFoldDB" id="A0AAE0ZVT6"/>
<accession>A0AAE0ZVT6</accession>